<sequence>MFNKVKRTIHLLVIGDAGVGNSQMISSMTRNLSIFHLLEDNDSTSIRYPVIPEMGRPLELELLLQECSSEEELRKIMAKNIHFPRNIVLIFHCGSHTSFESCEVFYKIIQEDPAQYNFLWIANTDQSFGGTLGWKEKTTLLVNEAEPQFVLASLADPGPGLKSGITSWCLHILKSNQLATSTPDFDKPTLEVSTEVLSVPWMNGVLTTEHHTVSQPSHAGLTGAPESQFWIGGRNDTKSQKPPIVMNVIWRGNQSLYTMEGKEHTVKASIYRNIVQKSGYGKSNDEEAEIVAQSHGILNTLPWEKDRVEKSINEKDSNALRQKSISNEMSGWYTDDDEQEAGRAAIACWDTGVQWLRRLCFDCVGRR</sequence>
<keyword evidence="2" id="KW-1185">Reference proteome</keyword>
<evidence type="ECO:0000313" key="1">
    <source>
        <dbReference type="EMBL" id="TEY52422.1"/>
    </source>
</evidence>
<dbReference type="EMBL" id="PHWZ01000258">
    <property type="protein sequence ID" value="TEY52422.1"/>
    <property type="molecule type" value="Genomic_DNA"/>
</dbReference>
<reference evidence="1 2" key="1">
    <citation type="submission" date="2017-11" db="EMBL/GenBank/DDBJ databases">
        <title>Comparative genomics of Botrytis spp.</title>
        <authorList>
            <person name="Valero-Jimenez C.A."/>
            <person name="Tapia P."/>
            <person name="Veloso J."/>
            <person name="Silva-Moreno E."/>
            <person name="Staats M."/>
            <person name="Valdes J.H."/>
            <person name="Van Kan J.A.L."/>
        </authorList>
    </citation>
    <scope>NUCLEOTIDE SEQUENCE [LARGE SCALE GENOMIC DNA]</scope>
    <source>
        <strain evidence="1 2">MUCL2830</strain>
    </source>
</reference>
<dbReference type="AlphaFoldDB" id="A0A4Y8CZ01"/>
<dbReference type="OrthoDB" id="3544506at2759"/>
<accession>A0A4Y8CZ01</accession>
<protein>
    <submittedName>
        <fullName evidence="1">Uncharacterized protein</fullName>
    </submittedName>
</protein>
<name>A0A4Y8CZ01_9HELO</name>
<dbReference type="Proteomes" id="UP000297299">
    <property type="component" value="Unassembled WGS sequence"/>
</dbReference>
<proteinExistence type="predicted"/>
<gene>
    <name evidence="1" type="ORF">BOTCAL_0259g00070</name>
</gene>
<comment type="caution">
    <text evidence="1">The sequence shown here is derived from an EMBL/GenBank/DDBJ whole genome shotgun (WGS) entry which is preliminary data.</text>
</comment>
<evidence type="ECO:0000313" key="2">
    <source>
        <dbReference type="Proteomes" id="UP000297299"/>
    </source>
</evidence>
<organism evidence="1 2">
    <name type="scientific">Botryotinia calthae</name>
    <dbReference type="NCBI Taxonomy" id="38488"/>
    <lineage>
        <taxon>Eukaryota</taxon>
        <taxon>Fungi</taxon>
        <taxon>Dikarya</taxon>
        <taxon>Ascomycota</taxon>
        <taxon>Pezizomycotina</taxon>
        <taxon>Leotiomycetes</taxon>
        <taxon>Helotiales</taxon>
        <taxon>Sclerotiniaceae</taxon>
        <taxon>Botryotinia</taxon>
    </lineage>
</organism>